<protein>
    <submittedName>
        <fullName evidence="1">Uncharacterized protein</fullName>
    </submittedName>
</protein>
<sequence length="42" mass="4533">MRAEGSPAFWRDVFGFGRGIAEGHCGDSLTSLVGVLRAHRSE</sequence>
<reference evidence="2" key="2">
    <citation type="submission" date="2012-08" db="EMBL/GenBank/DDBJ databases">
        <title>Whole-genome sequence of Nocardiopsis alba strain ATCC BAA-2165 associated with honeybees.</title>
        <authorList>
            <person name="Qiao J."/>
            <person name="Chen L."/>
            <person name="Li Y."/>
            <person name="Wang J."/>
            <person name="Zhang W."/>
            <person name="Chen S."/>
        </authorList>
    </citation>
    <scope>NUCLEOTIDE SEQUENCE [LARGE SCALE GENOMIC DNA]</scope>
    <source>
        <strain evidence="2">ATCC BAA-2165 / BE74</strain>
    </source>
</reference>
<dbReference type="PATRIC" id="fig|1205910.3.peg.1671"/>
<dbReference type="Proteomes" id="UP000003779">
    <property type="component" value="Chromosome"/>
</dbReference>
<dbReference type="HOGENOM" id="CLU_3254755_0_0_11"/>
<reference evidence="1 2" key="1">
    <citation type="journal article" date="2012" name="J. Bacteriol.">
        <title>Whole-Genome Sequence of Nocardiopsis alba Strain ATCC BAA-2165, Associated with Honeybees.</title>
        <authorList>
            <person name="Qiao J."/>
            <person name="Chen L."/>
            <person name="Li Y."/>
            <person name="Wang J."/>
            <person name="Zhang W."/>
            <person name="Chen S."/>
        </authorList>
    </citation>
    <scope>NUCLEOTIDE SEQUENCE [LARGE SCALE GENOMIC DNA]</scope>
    <source>
        <strain evidence="2">ATCC BAA-2165 / BE74</strain>
    </source>
</reference>
<accession>J7LF56</accession>
<dbReference type="KEGG" id="nal:B005_1761"/>
<organism evidence="1 2">
    <name type="scientific">Nocardiopsis alba (strain ATCC BAA-2165 / BE74)</name>
    <dbReference type="NCBI Taxonomy" id="1205910"/>
    <lineage>
        <taxon>Bacteria</taxon>
        <taxon>Bacillati</taxon>
        <taxon>Actinomycetota</taxon>
        <taxon>Actinomycetes</taxon>
        <taxon>Streptosporangiales</taxon>
        <taxon>Nocardiopsidaceae</taxon>
        <taxon>Nocardiopsis</taxon>
    </lineage>
</organism>
<evidence type="ECO:0000313" key="1">
    <source>
        <dbReference type="EMBL" id="AFR10060.1"/>
    </source>
</evidence>
<proteinExistence type="predicted"/>
<evidence type="ECO:0000313" key="2">
    <source>
        <dbReference type="Proteomes" id="UP000003779"/>
    </source>
</evidence>
<dbReference type="AlphaFoldDB" id="J7LF56"/>
<dbReference type="EMBL" id="CP003788">
    <property type="protein sequence ID" value="AFR10060.1"/>
    <property type="molecule type" value="Genomic_DNA"/>
</dbReference>
<gene>
    <name evidence="1" type="ordered locus">B005_1761</name>
</gene>
<name>J7LF56_NOCAA</name>